<keyword evidence="2" id="KW-1133">Transmembrane helix</keyword>
<sequence length="415" mass="41489">MAALSTVAVIGVTTAPAMAAEPAATASATAAVLTIAGSPVDSGQYTVVNDGENETSTGVVDPQVADVLSNQGNVSIGALYQDATTTAADGRGTAYACSGVAGTGAVIVEVGDGSCLTGGDAVTLLPGTVDLGDADLIASNILDPLTGPLNDALGPLVGQVLTPLSDVLNQVLGGLGELGIVIESAGAIQSTCQATSTSATATSNVADLRGYVTVAGQEIEILSLPVGDIPPNTEVVTDLNVLVDSVIAGLDSQLTNALGGALAPLTALLPYLSEINDLVIAQISDQLAPVRDNLLSLTLNKQSQPTPNSIEVTALDLQVLPAASQFIGTSFAALELGKAFCQGGVYDVQEPPTDEPDPTTPPTDTDRPTPAVPVSVPAGLSGETPAPWGPVALVTMTLLAVGAGAYRFFRLRADA</sequence>
<evidence type="ECO:0000256" key="3">
    <source>
        <dbReference type="SAM" id="SignalP"/>
    </source>
</evidence>
<proteinExistence type="predicted"/>
<dbReference type="RefSeq" id="WP_315733111.1">
    <property type="nucleotide sequence ID" value="NZ_JAVYII010000004.1"/>
</dbReference>
<keyword evidence="2" id="KW-0472">Membrane</keyword>
<feature type="signal peptide" evidence="3">
    <location>
        <begin position="1"/>
        <end position="19"/>
    </location>
</feature>
<organism evidence="4 5">
    <name type="scientific">Nocardioides imazamoxiresistens</name>
    <dbReference type="NCBI Taxonomy" id="3231893"/>
    <lineage>
        <taxon>Bacteria</taxon>
        <taxon>Bacillati</taxon>
        <taxon>Actinomycetota</taxon>
        <taxon>Actinomycetes</taxon>
        <taxon>Propionibacteriales</taxon>
        <taxon>Nocardioidaceae</taxon>
        <taxon>Nocardioides</taxon>
    </lineage>
</organism>
<accession>A0ABU3PWJ9</accession>
<dbReference type="EMBL" id="JAVYII010000004">
    <property type="protein sequence ID" value="MDT9593617.1"/>
    <property type="molecule type" value="Genomic_DNA"/>
</dbReference>
<feature type="transmembrane region" description="Helical" evidence="2">
    <location>
        <begin position="388"/>
        <end position="409"/>
    </location>
</feature>
<feature type="chain" id="PRO_5046825734" description="Choice-of-anchor G family protein" evidence="3">
    <location>
        <begin position="20"/>
        <end position="415"/>
    </location>
</feature>
<evidence type="ECO:0000256" key="2">
    <source>
        <dbReference type="SAM" id="Phobius"/>
    </source>
</evidence>
<feature type="region of interest" description="Disordered" evidence="1">
    <location>
        <begin position="345"/>
        <end position="381"/>
    </location>
</feature>
<evidence type="ECO:0000313" key="4">
    <source>
        <dbReference type="EMBL" id="MDT9593617.1"/>
    </source>
</evidence>
<dbReference type="Proteomes" id="UP001268542">
    <property type="component" value="Unassembled WGS sequence"/>
</dbReference>
<protein>
    <recommendedName>
        <fullName evidence="6">Choice-of-anchor G family protein</fullName>
    </recommendedName>
</protein>
<gene>
    <name evidence="4" type="ORF">RDV89_11105</name>
</gene>
<evidence type="ECO:0008006" key="6">
    <source>
        <dbReference type="Google" id="ProtNLM"/>
    </source>
</evidence>
<evidence type="ECO:0000313" key="5">
    <source>
        <dbReference type="Proteomes" id="UP001268542"/>
    </source>
</evidence>
<name>A0ABU3PWJ9_9ACTN</name>
<keyword evidence="5" id="KW-1185">Reference proteome</keyword>
<keyword evidence="2" id="KW-0812">Transmembrane</keyword>
<comment type="caution">
    <text evidence="4">The sequence shown here is derived from an EMBL/GenBank/DDBJ whole genome shotgun (WGS) entry which is preliminary data.</text>
</comment>
<reference evidence="4 5" key="1">
    <citation type="submission" date="2023-08" db="EMBL/GenBank/DDBJ databases">
        <title>Nocardioides seae sp. nov., a bacterium isolated from a soil.</title>
        <authorList>
            <person name="Wang X."/>
        </authorList>
    </citation>
    <scope>NUCLEOTIDE SEQUENCE [LARGE SCALE GENOMIC DNA]</scope>
    <source>
        <strain evidence="4 5">YZH12</strain>
    </source>
</reference>
<evidence type="ECO:0000256" key="1">
    <source>
        <dbReference type="SAM" id="MobiDB-lite"/>
    </source>
</evidence>
<keyword evidence="3" id="KW-0732">Signal</keyword>